<evidence type="ECO:0000313" key="3">
    <source>
        <dbReference type="Proteomes" id="UP000824025"/>
    </source>
</evidence>
<protein>
    <submittedName>
        <fullName evidence="2">Uncharacterized protein</fullName>
    </submittedName>
</protein>
<keyword evidence="1" id="KW-1133">Transmembrane helix</keyword>
<reference evidence="2" key="2">
    <citation type="submission" date="2021-04" db="EMBL/GenBank/DDBJ databases">
        <authorList>
            <person name="Gilroy R."/>
        </authorList>
    </citation>
    <scope>NUCLEOTIDE SEQUENCE</scope>
    <source>
        <strain evidence="2">CHK192-19661</strain>
    </source>
</reference>
<accession>A0A9D2IHL8</accession>
<keyword evidence="1" id="KW-0472">Membrane</keyword>
<feature type="transmembrane region" description="Helical" evidence="1">
    <location>
        <begin position="98"/>
        <end position="116"/>
    </location>
</feature>
<evidence type="ECO:0000313" key="2">
    <source>
        <dbReference type="EMBL" id="HIZ09387.1"/>
    </source>
</evidence>
<dbReference type="Proteomes" id="UP000824025">
    <property type="component" value="Unassembled WGS sequence"/>
</dbReference>
<sequence>MEIVAQRQFNTLYIWLDVCFLVFFCALLFFNRRYMTLLFALAGGILYMIVDYGIFHLLLGTRSIEGGNLFRVLLWMSMSYGITNFAWIWLWFSKDKRLLEWSLLICVWWLAAPMLAQTFGQNMPVIVIRRTTGSYHGYMALILALSYFSAIVWNLRQKDEEKRFPLLWMLAIGILVQFAWECALLLGGIRSTEISSVFDKLMTLVVNSLLETNLGAVPIFCIFCLLTARFTEDLKKRPQPLSFTGRIREINRTKVRRGSADADGAQGAEQN</sequence>
<gene>
    <name evidence="2" type="ORF">H9726_02745</name>
</gene>
<feature type="transmembrane region" description="Helical" evidence="1">
    <location>
        <begin position="72"/>
        <end position="91"/>
    </location>
</feature>
<feature type="transmembrane region" description="Helical" evidence="1">
    <location>
        <begin position="209"/>
        <end position="228"/>
    </location>
</feature>
<feature type="transmembrane region" description="Helical" evidence="1">
    <location>
        <begin position="167"/>
        <end position="189"/>
    </location>
</feature>
<keyword evidence="1" id="KW-0812">Transmembrane</keyword>
<reference evidence="2" key="1">
    <citation type="journal article" date="2021" name="PeerJ">
        <title>Extensive microbial diversity within the chicken gut microbiome revealed by metagenomics and culture.</title>
        <authorList>
            <person name="Gilroy R."/>
            <person name="Ravi A."/>
            <person name="Getino M."/>
            <person name="Pursley I."/>
            <person name="Horton D.L."/>
            <person name="Alikhan N.F."/>
            <person name="Baker D."/>
            <person name="Gharbi K."/>
            <person name="Hall N."/>
            <person name="Watson M."/>
            <person name="Adriaenssens E.M."/>
            <person name="Foster-Nyarko E."/>
            <person name="Jarju S."/>
            <person name="Secka A."/>
            <person name="Antonio M."/>
            <person name="Oren A."/>
            <person name="Chaudhuri R.R."/>
            <person name="La Ragione R."/>
            <person name="Hildebrand F."/>
            <person name="Pallen M.J."/>
        </authorList>
    </citation>
    <scope>NUCLEOTIDE SEQUENCE</scope>
    <source>
        <strain evidence="2">CHK192-19661</strain>
    </source>
</reference>
<comment type="caution">
    <text evidence="2">The sequence shown here is derived from an EMBL/GenBank/DDBJ whole genome shotgun (WGS) entry which is preliminary data.</text>
</comment>
<name>A0A9D2IHL8_9FIRM</name>
<feature type="transmembrane region" description="Helical" evidence="1">
    <location>
        <begin position="136"/>
        <end position="155"/>
    </location>
</feature>
<feature type="transmembrane region" description="Helical" evidence="1">
    <location>
        <begin position="37"/>
        <end position="60"/>
    </location>
</feature>
<feature type="transmembrane region" description="Helical" evidence="1">
    <location>
        <begin position="12"/>
        <end position="30"/>
    </location>
</feature>
<proteinExistence type="predicted"/>
<dbReference type="AlphaFoldDB" id="A0A9D2IHL8"/>
<dbReference type="EMBL" id="DXCF01000015">
    <property type="protein sequence ID" value="HIZ09387.1"/>
    <property type="molecule type" value="Genomic_DNA"/>
</dbReference>
<organism evidence="2 3">
    <name type="scientific">Candidatus Borkfalkia avicola</name>
    <dbReference type="NCBI Taxonomy" id="2838503"/>
    <lineage>
        <taxon>Bacteria</taxon>
        <taxon>Bacillati</taxon>
        <taxon>Bacillota</taxon>
        <taxon>Clostridia</taxon>
        <taxon>Christensenellales</taxon>
        <taxon>Christensenellaceae</taxon>
        <taxon>Candidatus Borkfalkia</taxon>
    </lineage>
</organism>
<evidence type="ECO:0000256" key="1">
    <source>
        <dbReference type="SAM" id="Phobius"/>
    </source>
</evidence>